<evidence type="ECO:0000259" key="5">
    <source>
        <dbReference type="Pfam" id="PF01979"/>
    </source>
</evidence>
<dbReference type="Proteomes" id="UP000727907">
    <property type="component" value="Unassembled WGS sequence"/>
</dbReference>
<dbReference type="EMBL" id="JAHOPB010000003">
    <property type="protein sequence ID" value="MBU8877093.1"/>
    <property type="molecule type" value="Genomic_DNA"/>
</dbReference>
<dbReference type="InterPro" id="IPR050287">
    <property type="entry name" value="MTA/SAH_deaminase"/>
</dbReference>
<keyword evidence="2" id="KW-0479">Metal-binding</keyword>
<dbReference type="InterPro" id="IPR006680">
    <property type="entry name" value="Amidohydro-rel"/>
</dbReference>
<gene>
    <name evidence="7" type="ORF">KQ910_25200</name>
</gene>
<evidence type="ECO:0000256" key="4">
    <source>
        <dbReference type="ARBA" id="ARBA00022833"/>
    </source>
</evidence>
<evidence type="ECO:0000256" key="2">
    <source>
        <dbReference type="ARBA" id="ARBA00022723"/>
    </source>
</evidence>
<keyword evidence="8" id="KW-1185">Reference proteome</keyword>
<dbReference type="Pfam" id="PF22039">
    <property type="entry name" value="HUTI_composite_bact"/>
    <property type="match status" value="1"/>
</dbReference>
<name>A0ABS6IRX3_9HYPH</name>
<accession>A0ABS6IRX3</accession>
<reference evidence="7 8" key="1">
    <citation type="submission" date="2021-06" db="EMBL/GenBank/DDBJ databases">
        <authorList>
            <person name="Lee D.H."/>
        </authorList>
    </citation>
    <scope>NUCLEOTIDE SEQUENCE [LARGE SCALE GENOMIC DNA]</scope>
    <source>
        <strain evidence="7 8">MMS21-HV4-11</strain>
    </source>
</reference>
<dbReference type="PANTHER" id="PTHR43794:SF11">
    <property type="entry name" value="AMIDOHYDROLASE-RELATED DOMAIN-CONTAINING PROTEIN"/>
    <property type="match status" value="1"/>
</dbReference>
<evidence type="ECO:0000259" key="6">
    <source>
        <dbReference type="Pfam" id="PF22039"/>
    </source>
</evidence>
<comment type="caution">
    <text evidence="7">The sequence shown here is derived from an EMBL/GenBank/DDBJ whole genome shotgun (WGS) entry which is preliminary data.</text>
</comment>
<evidence type="ECO:0000313" key="8">
    <source>
        <dbReference type="Proteomes" id="UP000727907"/>
    </source>
</evidence>
<evidence type="ECO:0000256" key="1">
    <source>
        <dbReference type="ARBA" id="ARBA00006745"/>
    </source>
</evidence>
<comment type="similarity">
    <text evidence="1">Belongs to the metallo-dependent hydrolases superfamily. ATZ/TRZ family.</text>
</comment>
<keyword evidence="4" id="KW-0862">Zinc</keyword>
<proteinExistence type="inferred from homology"/>
<feature type="domain" description="Amidohydrolase-related" evidence="5">
    <location>
        <begin position="57"/>
        <end position="415"/>
    </location>
</feature>
<evidence type="ECO:0000313" key="7">
    <source>
        <dbReference type="EMBL" id="MBU8877093.1"/>
    </source>
</evidence>
<protein>
    <submittedName>
        <fullName evidence="7">Amidohydrolase family protein</fullName>
    </submittedName>
</protein>
<organism evidence="7 8">
    <name type="scientific">Reyranella humidisoli</name>
    <dbReference type="NCBI Taxonomy" id="2849149"/>
    <lineage>
        <taxon>Bacteria</taxon>
        <taxon>Pseudomonadati</taxon>
        <taxon>Pseudomonadota</taxon>
        <taxon>Alphaproteobacteria</taxon>
        <taxon>Hyphomicrobiales</taxon>
        <taxon>Reyranellaceae</taxon>
        <taxon>Reyranella</taxon>
    </lineage>
</organism>
<dbReference type="InterPro" id="IPR054418">
    <property type="entry name" value="MQNX/HUTI_composite_N"/>
</dbReference>
<dbReference type="Pfam" id="PF01979">
    <property type="entry name" value="Amidohydro_1"/>
    <property type="match status" value="1"/>
</dbReference>
<sequence>MTIVIHDAAIVTVDDADSVHYKAAIAIEGDRIAAIGPSAEVLASYPAAEKIDGSGKLVMPGFANIHTHFTMTLARGVFEDLSPSHKPPFTGGLSPIPLPEMTPDERRAFALLGALEALRSGTTHVLEDSNDVDHYAGALADTGMRFLLAERAYDRIGTSIGDPAPYQLDRTLGQNHIRNIERNHRDWNGKADGRMRIAISAWAPDMCSPELLQDLSALQKQLDTRITIHLNQIWGEVAAVRAHRNRLPTEYLADLGFLNDRIICAHCRCMEPSEEKLLGEAKVNVSFNSAIAARRGLSPRVADLEKYGCNIGMGSDNMAEDMVEVMRTGLFMERVRREDGREPTPEQALRWATRNGYRALGVPDGGWLAPGNKADLVMIDLQRAHLIPVLRVVSDFVHNGQAGDVQSVMVDGKWLMKDGAVLTMDEDKILRDAQRIANEAWSRTFKTRFKPPAGFSPDALP</sequence>
<evidence type="ECO:0000256" key="3">
    <source>
        <dbReference type="ARBA" id="ARBA00022801"/>
    </source>
</evidence>
<feature type="domain" description="Aminodeoxyfutalosine deaminase/Imidazolonepropionase-like composite" evidence="6">
    <location>
        <begin position="23"/>
        <end position="48"/>
    </location>
</feature>
<keyword evidence="3" id="KW-0378">Hydrolase</keyword>
<dbReference type="PANTHER" id="PTHR43794">
    <property type="entry name" value="AMINOHYDROLASE SSNA-RELATED"/>
    <property type="match status" value="1"/>
</dbReference>